<dbReference type="EMBL" id="JBHSFV010000005">
    <property type="protein sequence ID" value="MFC4634211.1"/>
    <property type="molecule type" value="Genomic_DNA"/>
</dbReference>
<evidence type="ECO:0000259" key="1">
    <source>
        <dbReference type="Pfam" id="PF00561"/>
    </source>
</evidence>
<dbReference type="Pfam" id="PF00561">
    <property type="entry name" value="Abhydrolase_1"/>
    <property type="match status" value="1"/>
</dbReference>
<dbReference type="SUPFAM" id="SSF53474">
    <property type="entry name" value="alpha/beta-Hydrolases"/>
    <property type="match status" value="1"/>
</dbReference>
<reference evidence="3" key="1">
    <citation type="journal article" date="2019" name="Int. J. Syst. Evol. Microbiol.">
        <title>The Global Catalogue of Microorganisms (GCM) 10K type strain sequencing project: providing services to taxonomists for standard genome sequencing and annotation.</title>
        <authorList>
            <consortium name="The Broad Institute Genomics Platform"/>
            <consortium name="The Broad Institute Genome Sequencing Center for Infectious Disease"/>
            <person name="Wu L."/>
            <person name="Ma J."/>
        </authorList>
    </citation>
    <scope>NUCLEOTIDE SEQUENCE [LARGE SCALE GENOMIC DNA]</scope>
    <source>
        <strain evidence="3">YJ-61-S</strain>
    </source>
</reference>
<dbReference type="Proteomes" id="UP001596043">
    <property type="component" value="Unassembled WGS sequence"/>
</dbReference>
<evidence type="ECO:0000313" key="3">
    <source>
        <dbReference type="Proteomes" id="UP001596043"/>
    </source>
</evidence>
<dbReference type="Gene3D" id="3.40.50.1820">
    <property type="entry name" value="alpha/beta hydrolase"/>
    <property type="match status" value="1"/>
</dbReference>
<dbReference type="PANTHER" id="PTHR43798:SF33">
    <property type="entry name" value="HYDROLASE, PUTATIVE (AFU_ORTHOLOGUE AFUA_2G14860)-RELATED"/>
    <property type="match status" value="1"/>
</dbReference>
<accession>A0ABV9HVN2</accession>
<dbReference type="PANTHER" id="PTHR43798">
    <property type="entry name" value="MONOACYLGLYCEROL LIPASE"/>
    <property type="match status" value="1"/>
</dbReference>
<proteinExistence type="predicted"/>
<dbReference type="RefSeq" id="WP_379978436.1">
    <property type="nucleotide sequence ID" value="NZ_JBHSFV010000005.1"/>
</dbReference>
<evidence type="ECO:0000313" key="2">
    <source>
        <dbReference type="EMBL" id="MFC4634211.1"/>
    </source>
</evidence>
<feature type="domain" description="AB hydrolase-1" evidence="1">
    <location>
        <begin position="78"/>
        <end position="183"/>
    </location>
</feature>
<keyword evidence="2" id="KW-0378">Hydrolase</keyword>
<dbReference type="GO" id="GO:0016787">
    <property type="term" value="F:hydrolase activity"/>
    <property type="evidence" value="ECO:0007669"/>
    <property type="project" value="UniProtKB-KW"/>
</dbReference>
<comment type="caution">
    <text evidence="2">The sequence shown here is derived from an EMBL/GenBank/DDBJ whole genome shotgun (WGS) entry which is preliminary data.</text>
</comment>
<dbReference type="InterPro" id="IPR050266">
    <property type="entry name" value="AB_hydrolase_sf"/>
</dbReference>
<sequence length="282" mass="32201">MKKLLIKILPKIIGAQINIMSLWSKKAAARKAFHIFCTPRAGRVKEDQTAFLNTAKDMQLRVNDTVNVQTYRWEGTGPTVLLIHGWESNAHRWWRLIEVLQKLNYNIISFDAPAHGNSTGNILNVPLYTESLEMVTQHYQPSIHIGHSVGGLTTIFHYYKHQPKHIKKIVSLGAPSELSEIMKDYQRILSMNTTVMKGLDLLVQKRFGFSIDDFSGYQFAKSIDVPGLIIHDVYDSITPVEASRGIHKNWKNSTYIETSGLGHSLYQDEVRNHIIKYIKKDS</sequence>
<gene>
    <name evidence="2" type="ORF">ACFO3O_09855</name>
</gene>
<dbReference type="InterPro" id="IPR029058">
    <property type="entry name" value="AB_hydrolase_fold"/>
</dbReference>
<keyword evidence="3" id="KW-1185">Reference proteome</keyword>
<protein>
    <submittedName>
        <fullName evidence="2">Alpha/beta fold hydrolase</fullName>
    </submittedName>
</protein>
<dbReference type="InterPro" id="IPR000073">
    <property type="entry name" value="AB_hydrolase_1"/>
</dbReference>
<name>A0ABV9HVN2_9FLAO</name>
<organism evidence="2 3">
    <name type="scientific">Dokdonia ponticola</name>
    <dbReference type="NCBI Taxonomy" id="2041041"/>
    <lineage>
        <taxon>Bacteria</taxon>
        <taxon>Pseudomonadati</taxon>
        <taxon>Bacteroidota</taxon>
        <taxon>Flavobacteriia</taxon>
        <taxon>Flavobacteriales</taxon>
        <taxon>Flavobacteriaceae</taxon>
        <taxon>Dokdonia</taxon>
    </lineage>
</organism>